<dbReference type="AlphaFoldDB" id="A0AAV8RTN0"/>
<accession>A0AAV8RTN0</accession>
<keyword evidence="2" id="KW-1185">Reference proteome</keyword>
<evidence type="ECO:0008006" key="3">
    <source>
        <dbReference type="Google" id="ProtNLM"/>
    </source>
</evidence>
<comment type="caution">
    <text evidence="1">The sequence shown here is derived from an EMBL/GenBank/DDBJ whole genome shotgun (WGS) entry which is preliminary data.</text>
</comment>
<protein>
    <recommendedName>
        <fullName evidence="3">Secreted protein</fullName>
    </recommendedName>
</protein>
<evidence type="ECO:0000313" key="2">
    <source>
        <dbReference type="Proteomes" id="UP001222027"/>
    </source>
</evidence>
<dbReference type="EMBL" id="JAQQAF010000002">
    <property type="protein sequence ID" value="KAJ8506224.1"/>
    <property type="molecule type" value="Genomic_DNA"/>
</dbReference>
<sequence>MALRCALRPLVGMASEWETNRWLLPSSCCLSLFALQVASIQYCTIMKGYVAYQAFGLVCLAKESTLWQIQVLQRGAPNPESSKQIDTNKNTLGEGHAVSLLCSPPKAK</sequence>
<evidence type="ECO:0000313" key="1">
    <source>
        <dbReference type="EMBL" id="KAJ8506224.1"/>
    </source>
</evidence>
<name>A0AAV8RTN0_ENSVE</name>
<proteinExistence type="predicted"/>
<organism evidence="1 2">
    <name type="scientific">Ensete ventricosum</name>
    <name type="common">Abyssinian banana</name>
    <name type="synonym">Musa ensete</name>
    <dbReference type="NCBI Taxonomy" id="4639"/>
    <lineage>
        <taxon>Eukaryota</taxon>
        <taxon>Viridiplantae</taxon>
        <taxon>Streptophyta</taxon>
        <taxon>Embryophyta</taxon>
        <taxon>Tracheophyta</taxon>
        <taxon>Spermatophyta</taxon>
        <taxon>Magnoliopsida</taxon>
        <taxon>Liliopsida</taxon>
        <taxon>Zingiberales</taxon>
        <taxon>Musaceae</taxon>
        <taxon>Ensete</taxon>
    </lineage>
</organism>
<reference evidence="1 2" key="1">
    <citation type="submission" date="2022-12" db="EMBL/GenBank/DDBJ databases">
        <title>Chromosome-scale assembly of the Ensete ventricosum genome.</title>
        <authorList>
            <person name="Dussert Y."/>
            <person name="Stocks J."/>
            <person name="Wendawek A."/>
            <person name="Woldeyes F."/>
            <person name="Nichols R.A."/>
            <person name="Borrell J.S."/>
        </authorList>
    </citation>
    <scope>NUCLEOTIDE SEQUENCE [LARGE SCALE GENOMIC DNA]</scope>
    <source>
        <strain evidence="2">cv. Maze</strain>
        <tissue evidence="1">Seeds</tissue>
    </source>
</reference>
<gene>
    <name evidence="1" type="ORF">OPV22_007110</name>
</gene>
<dbReference type="Proteomes" id="UP001222027">
    <property type="component" value="Unassembled WGS sequence"/>
</dbReference>